<sequence length="99" mass="11345">MISRWMVAFLDTATLLMWSSPVPSSTYISETLESWMLGIRSFDRSNLRSHSSIIATPATFSRIVPTRIFLRSVSIVFLSTSLVTKQQINPMMILRSRYL</sequence>
<name>A0ABR4D4X2_9PEZI</name>
<organism evidence="2 3">
    <name type="scientific">Remersonia thermophila</name>
    <dbReference type="NCBI Taxonomy" id="72144"/>
    <lineage>
        <taxon>Eukaryota</taxon>
        <taxon>Fungi</taxon>
        <taxon>Dikarya</taxon>
        <taxon>Ascomycota</taxon>
        <taxon>Pezizomycotina</taxon>
        <taxon>Sordariomycetes</taxon>
        <taxon>Sordariomycetidae</taxon>
        <taxon>Sordariales</taxon>
        <taxon>Sordariales incertae sedis</taxon>
        <taxon>Remersonia</taxon>
    </lineage>
</organism>
<comment type="caution">
    <text evidence="2">The sequence shown here is derived from an EMBL/GenBank/DDBJ whole genome shotgun (WGS) entry which is preliminary data.</text>
</comment>
<proteinExistence type="predicted"/>
<dbReference type="RefSeq" id="XP_070863807.1">
    <property type="nucleotide sequence ID" value="XM_071014429.1"/>
</dbReference>
<dbReference type="EMBL" id="JAZGUE010000007">
    <property type="protein sequence ID" value="KAL2265080.1"/>
    <property type="molecule type" value="Genomic_DNA"/>
</dbReference>
<gene>
    <name evidence="2" type="ORF">VTJ83DRAFT_7590</name>
</gene>
<accession>A0ABR4D4X2</accession>
<evidence type="ECO:0000256" key="1">
    <source>
        <dbReference type="SAM" id="SignalP"/>
    </source>
</evidence>
<dbReference type="GeneID" id="98129073"/>
<evidence type="ECO:0000313" key="2">
    <source>
        <dbReference type="EMBL" id="KAL2265080.1"/>
    </source>
</evidence>
<dbReference type="Proteomes" id="UP001600064">
    <property type="component" value="Unassembled WGS sequence"/>
</dbReference>
<evidence type="ECO:0000313" key="3">
    <source>
        <dbReference type="Proteomes" id="UP001600064"/>
    </source>
</evidence>
<protein>
    <recommendedName>
        <fullName evidence="4">Secreted protein</fullName>
    </recommendedName>
</protein>
<feature type="signal peptide" evidence="1">
    <location>
        <begin position="1"/>
        <end position="24"/>
    </location>
</feature>
<keyword evidence="3" id="KW-1185">Reference proteome</keyword>
<evidence type="ECO:0008006" key="4">
    <source>
        <dbReference type="Google" id="ProtNLM"/>
    </source>
</evidence>
<feature type="chain" id="PRO_5045360424" description="Secreted protein" evidence="1">
    <location>
        <begin position="25"/>
        <end position="99"/>
    </location>
</feature>
<reference evidence="2 3" key="1">
    <citation type="journal article" date="2024" name="Commun. Biol.">
        <title>Comparative genomic analysis of thermophilic fungi reveals convergent evolutionary adaptations and gene losses.</title>
        <authorList>
            <person name="Steindorff A.S."/>
            <person name="Aguilar-Pontes M.V."/>
            <person name="Robinson A.J."/>
            <person name="Andreopoulos B."/>
            <person name="LaButti K."/>
            <person name="Kuo A."/>
            <person name="Mondo S."/>
            <person name="Riley R."/>
            <person name="Otillar R."/>
            <person name="Haridas S."/>
            <person name="Lipzen A."/>
            <person name="Grimwood J."/>
            <person name="Schmutz J."/>
            <person name="Clum A."/>
            <person name="Reid I.D."/>
            <person name="Moisan M.C."/>
            <person name="Butler G."/>
            <person name="Nguyen T.T.M."/>
            <person name="Dewar K."/>
            <person name="Conant G."/>
            <person name="Drula E."/>
            <person name="Henrissat B."/>
            <person name="Hansel C."/>
            <person name="Singer S."/>
            <person name="Hutchinson M.I."/>
            <person name="de Vries R.P."/>
            <person name="Natvig D.O."/>
            <person name="Powell A.J."/>
            <person name="Tsang A."/>
            <person name="Grigoriev I.V."/>
        </authorList>
    </citation>
    <scope>NUCLEOTIDE SEQUENCE [LARGE SCALE GENOMIC DNA]</scope>
    <source>
        <strain evidence="2 3">ATCC 22073</strain>
    </source>
</reference>
<keyword evidence="1" id="KW-0732">Signal</keyword>